<sequence length="46" mass="5192">MSKNSKDKLIQKGGSMSQSKVKSYSENADLSDNTIEKGREIPYNKR</sequence>
<organism evidence="4 5">
    <name type="scientific">Clostridium neonatale</name>
    <dbReference type="NCBI Taxonomy" id="137838"/>
    <lineage>
        <taxon>Bacteria</taxon>
        <taxon>Bacillati</taxon>
        <taxon>Bacillota</taxon>
        <taxon>Clostridia</taxon>
        <taxon>Eubacteriales</taxon>
        <taxon>Clostridiaceae</taxon>
        <taxon>Clostridium</taxon>
    </lineage>
</organism>
<dbReference type="EMBL" id="CAMTCP010000088">
    <property type="protein sequence ID" value="CAI3548235.1"/>
    <property type="molecule type" value="Genomic_DNA"/>
</dbReference>
<name>A0A650LZT1_9CLOT</name>
<evidence type="ECO:0000313" key="3">
    <source>
        <dbReference type="EMBL" id="CAI3548235.1"/>
    </source>
</evidence>
<dbReference type="AlphaFoldDB" id="A0A650LZT1"/>
<evidence type="ECO:0000313" key="4">
    <source>
        <dbReference type="EMBL" id="VCT84306.1"/>
    </source>
</evidence>
<feature type="region of interest" description="Disordered" evidence="1">
    <location>
        <begin position="1"/>
        <end position="46"/>
    </location>
</feature>
<evidence type="ECO:0000313" key="5">
    <source>
        <dbReference type="Proteomes" id="UP000431451"/>
    </source>
</evidence>
<dbReference type="Proteomes" id="UP000789738">
    <property type="component" value="Unassembled WGS sequence"/>
</dbReference>
<dbReference type="RefSeq" id="WP_185738735.1">
    <property type="nucleotide sequence ID" value="NZ_CAKJVD010000017.1"/>
</dbReference>
<dbReference type="Proteomes" id="UP001189143">
    <property type="component" value="Unassembled WGS sequence"/>
</dbReference>
<evidence type="ECO:0000313" key="2">
    <source>
        <dbReference type="EMBL" id="CAG9708370.1"/>
    </source>
</evidence>
<reference evidence="3" key="3">
    <citation type="submission" date="2022-10" db="EMBL/GenBank/DDBJ databases">
        <authorList>
            <person name="Aires J."/>
            <person name="Mesa V."/>
        </authorList>
    </citation>
    <scope>NUCLEOTIDE SEQUENCE</scope>
    <source>
        <strain evidence="3">Clostridium neonatale JD116</strain>
    </source>
</reference>
<proteinExistence type="predicted"/>
<feature type="compositionally biased region" description="Basic and acidic residues" evidence="1">
    <location>
        <begin position="1"/>
        <end position="10"/>
    </location>
</feature>
<dbReference type="EMBL" id="CAKJVE010000004">
    <property type="protein sequence ID" value="CAG9708370.1"/>
    <property type="molecule type" value="Genomic_DNA"/>
</dbReference>
<evidence type="ECO:0000256" key="1">
    <source>
        <dbReference type="SAM" id="MobiDB-lite"/>
    </source>
</evidence>
<dbReference type="EMBL" id="UWJD01000001">
    <property type="protein sequence ID" value="VCT84306.1"/>
    <property type="molecule type" value="Genomic_DNA"/>
</dbReference>
<feature type="compositionally biased region" description="Polar residues" evidence="1">
    <location>
        <begin position="14"/>
        <end position="33"/>
    </location>
</feature>
<reference evidence="4 5" key="1">
    <citation type="submission" date="2018-06" db="EMBL/GenBank/DDBJ databases">
        <authorList>
            <consortium name="IHU Genomes"/>
        </authorList>
    </citation>
    <scope>NUCLEOTIDE SEQUENCE [LARGE SCALE GENOMIC DNA]</scope>
    <source>
        <strain evidence="4 5">NEC25</strain>
    </source>
</reference>
<dbReference type="Proteomes" id="UP000431451">
    <property type="component" value="Unassembled WGS sequence"/>
</dbReference>
<gene>
    <name evidence="3" type="ORF">CNEO2_170013</name>
    <name evidence="2" type="ORF">CNEO_43580</name>
    <name evidence="4" type="ORF">CNEONATNEC25_01906</name>
</gene>
<accession>A0A650LZT1</accession>
<dbReference type="GeneID" id="68879532"/>
<feature type="compositionally biased region" description="Basic and acidic residues" evidence="1">
    <location>
        <begin position="34"/>
        <end position="46"/>
    </location>
</feature>
<reference evidence="2" key="2">
    <citation type="submission" date="2021-10" db="EMBL/GenBank/DDBJ databases">
        <authorList>
            <person name="Mesa V."/>
        </authorList>
    </citation>
    <scope>NUCLEOTIDE SEQUENCE</scope>
    <source>
        <strain evidence="2">CC3_PB</strain>
    </source>
</reference>
<protein>
    <submittedName>
        <fullName evidence="4">Uncharacterized protein</fullName>
    </submittedName>
</protein>